<dbReference type="Gene3D" id="2.40.160.210">
    <property type="entry name" value="Acyl-CoA thioesterase, double hotdog domain"/>
    <property type="match status" value="1"/>
</dbReference>
<dbReference type="Proteomes" id="UP001500483">
    <property type="component" value="Unassembled WGS sequence"/>
</dbReference>
<dbReference type="RefSeq" id="WP_224960097.1">
    <property type="nucleotide sequence ID" value="NZ_BAAAYK010000038.1"/>
</dbReference>
<feature type="domain" description="Acyl-CoA thioesterase-like C-terminal" evidence="2">
    <location>
        <begin position="130"/>
        <end position="255"/>
    </location>
</feature>
<evidence type="ECO:0000313" key="3">
    <source>
        <dbReference type="EMBL" id="GAA3356908.1"/>
    </source>
</evidence>
<dbReference type="InterPro" id="IPR049450">
    <property type="entry name" value="ACOT8-like_C"/>
</dbReference>
<feature type="domain" description="Acyl-CoA thioesterase-like N-terminal HotDog" evidence="1">
    <location>
        <begin position="23"/>
        <end position="106"/>
    </location>
</feature>
<dbReference type="InterPro" id="IPR029069">
    <property type="entry name" value="HotDog_dom_sf"/>
</dbReference>
<dbReference type="Pfam" id="PF13622">
    <property type="entry name" value="4HBT_3"/>
    <property type="match status" value="1"/>
</dbReference>
<comment type="caution">
    <text evidence="3">The sequence shown here is derived from an EMBL/GenBank/DDBJ whole genome shotgun (WGS) entry which is preliminary data.</text>
</comment>
<evidence type="ECO:0000259" key="1">
    <source>
        <dbReference type="Pfam" id="PF13622"/>
    </source>
</evidence>
<name>A0ABP6RRW2_9PSEU</name>
<keyword evidence="4" id="KW-1185">Reference proteome</keyword>
<reference evidence="4" key="1">
    <citation type="journal article" date="2019" name="Int. J. Syst. Evol. Microbiol.">
        <title>The Global Catalogue of Microorganisms (GCM) 10K type strain sequencing project: providing services to taxonomists for standard genome sequencing and annotation.</title>
        <authorList>
            <consortium name="The Broad Institute Genomics Platform"/>
            <consortium name="The Broad Institute Genome Sequencing Center for Infectious Disease"/>
            <person name="Wu L."/>
            <person name="Ma J."/>
        </authorList>
    </citation>
    <scope>NUCLEOTIDE SEQUENCE [LARGE SCALE GENOMIC DNA]</scope>
    <source>
        <strain evidence="4">JCM 9687</strain>
    </source>
</reference>
<dbReference type="Pfam" id="PF20789">
    <property type="entry name" value="4HBT_3C"/>
    <property type="match status" value="1"/>
</dbReference>
<dbReference type="InterPro" id="IPR049449">
    <property type="entry name" value="TesB_ACOT8-like_N"/>
</dbReference>
<dbReference type="SUPFAM" id="SSF54637">
    <property type="entry name" value="Thioesterase/thiol ester dehydrase-isomerase"/>
    <property type="match status" value="2"/>
</dbReference>
<protein>
    <submittedName>
        <fullName evidence="3">Thioesterase family protein</fullName>
    </submittedName>
</protein>
<dbReference type="EMBL" id="BAAAYK010000038">
    <property type="protein sequence ID" value="GAA3356908.1"/>
    <property type="molecule type" value="Genomic_DNA"/>
</dbReference>
<dbReference type="InterPro" id="IPR042171">
    <property type="entry name" value="Acyl-CoA_hotdog"/>
</dbReference>
<proteinExistence type="predicted"/>
<sequence>MDERAVFYERLGGGGFRATGHTAGPWSDAAQHFGPVSALLVRELERCEPAPGTAIRRVTVDVLGPVPVAELAVRAEVLRPGRSVQLLSAELSAGGRVCATARAWRMVRGDSTPVAGGPREALDDPLSWPEASDIDGWDRGYAAAMEWRVGPGAELGRARVWARQRIPLLADEEPSPLQRLFAVVDSSSGVSRRARMSEWSFANTDLTVHLHREPSGEWVGLDAETTLGPDGGGLATSTVHDRTGPIGRSAQTLLVTPR</sequence>
<organism evidence="3 4">
    <name type="scientific">Saccharopolyspora gregorii</name>
    <dbReference type="NCBI Taxonomy" id="33914"/>
    <lineage>
        <taxon>Bacteria</taxon>
        <taxon>Bacillati</taxon>
        <taxon>Actinomycetota</taxon>
        <taxon>Actinomycetes</taxon>
        <taxon>Pseudonocardiales</taxon>
        <taxon>Pseudonocardiaceae</taxon>
        <taxon>Saccharopolyspora</taxon>
    </lineage>
</organism>
<gene>
    <name evidence="3" type="ORF">GCM10020366_22760</name>
</gene>
<accession>A0ABP6RRW2</accession>
<evidence type="ECO:0000259" key="2">
    <source>
        <dbReference type="Pfam" id="PF20789"/>
    </source>
</evidence>
<evidence type="ECO:0000313" key="4">
    <source>
        <dbReference type="Proteomes" id="UP001500483"/>
    </source>
</evidence>